<dbReference type="Proteomes" id="UP001519288">
    <property type="component" value="Unassembled WGS sequence"/>
</dbReference>
<dbReference type="Pfam" id="PF13561">
    <property type="entry name" value="adh_short_C2"/>
    <property type="match status" value="1"/>
</dbReference>
<reference evidence="3 4" key="1">
    <citation type="submission" date="2021-03" db="EMBL/GenBank/DDBJ databases">
        <title>Genomic Encyclopedia of Type Strains, Phase IV (KMG-IV): sequencing the most valuable type-strain genomes for metagenomic binning, comparative biology and taxonomic classification.</title>
        <authorList>
            <person name="Goeker M."/>
        </authorList>
    </citation>
    <scope>NUCLEOTIDE SEQUENCE [LARGE SCALE GENOMIC DNA]</scope>
    <source>
        <strain evidence="3 4">DSM 26806</strain>
    </source>
</reference>
<dbReference type="EMBL" id="JAGGLD010000002">
    <property type="protein sequence ID" value="MBP2000459.1"/>
    <property type="molecule type" value="Genomic_DNA"/>
</dbReference>
<dbReference type="PRINTS" id="PR00081">
    <property type="entry name" value="GDHRDH"/>
</dbReference>
<keyword evidence="4" id="KW-1185">Reference proteome</keyword>
<comment type="caution">
    <text evidence="3">The sequence shown here is derived from an EMBL/GenBank/DDBJ whole genome shotgun (WGS) entry which is preliminary data.</text>
</comment>
<protein>
    <submittedName>
        <fullName evidence="3">NAD(P)-dependent dehydrogenase (Short-subunit alcohol dehydrogenase family)</fullName>
    </submittedName>
</protein>
<dbReference type="InterPro" id="IPR002347">
    <property type="entry name" value="SDR_fam"/>
</dbReference>
<comment type="similarity">
    <text evidence="1">Belongs to the short-chain dehydrogenases/reductases (SDR) family.</text>
</comment>
<dbReference type="RefSeq" id="WP_209860705.1">
    <property type="nucleotide sequence ID" value="NZ_JAGGLD010000002.1"/>
</dbReference>
<dbReference type="CDD" id="cd05233">
    <property type="entry name" value="SDR_c"/>
    <property type="match status" value="1"/>
</dbReference>
<evidence type="ECO:0000313" key="3">
    <source>
        <dbReference type="EMBL" id="MBP2000459.1"/>
    </source>
</evidence>
<evidence type="ECO:0000256" key="2">
    <source>
        <dbReference type="ARBA" id="ARBA00023002"/>
    </source>
</evidence>
<proteinExistence type="inferred from homology"/>
<evidence type="ECO:0000256" key="1">
    <source>
        <dbReference type="ARBA" id="ARBA00006484"/>
    </source>
</evidence>
<dbReference type="PRINTS" id="PR00080">
    <property type="entry name" value="SDRFAMILY"/>
</dbReference>
<accession>A0ABS4JIN3</accession>
<sequence>MSKVAVVTGAASGIGLAVSIRLIEKGFRVYALDCNAEALQRNTENSNEFQYVPMSCDVCKLEEVQLCFQRIAIHERHIDVLFNGVGWMKFGGLLDVEISEWNKAFSSNIMTAVHCIKEAVPLLKKSQNSPSIINLSSILGDIHEHRAMLYCLTKSMLTELTRCLAKELAPDRIRVNAILPGSVQTQFINTLVTDAKSVKGGPQMLMELSHVPLGRLGTTEDIASLVIYLASEQAEFLTGTCIPVDGGWSL</sequence>
<keyword evidence="2" id="KW-0560">Oxidoreductase</keyword>
<name>A0ABS4JIN3_9BACL</name>
<dbReference type="PANTHER" id="PTHR43639:SF1">
    <property type="entry name" value="SHORT-CHAIN DEHYDROGENASE_REDUCTASE FAMILY PROTEIN"/>
    <property type="match status" value="1"/>
</dbReference>
<evidence type="ECO:0000313" key="4">
    <source>
        <dbReference type="Proteomes" id="UP001519288"/>
    </source>
</evidence>
<dbReference type="SUPFAM" id="SSF51735">
    <property type="entry name" value="NAD(P)-binding Rossmann-fold domains"/>
    <property type="match status" value="1"/>
</dbReference>
<gene>
    <name evidence="3" type="ORF">J2Z69_001490</name>
</gene>
<dbReference type="InterPro" id="IPR036291">
    <property type="entry name" value="NAD(P)-bd_dom_sf"/>
</dbReference>
<dbReference type="Gene3D" id="3.40.50.720">
    <property type="entry name" value="NAD(P)-binding Rossmann-like Domain"/>
    <property type="match status" value="1"/>
</dbReference>
<dbReference type="PANTHER" id="PTHR43639">
    <property type="entry name" value="OXIDOREDUCTASE, SHORT-CHAIN DEHYDROGENASE/REDUCTASE FAMILY (AFU_ORTHOLOGUE AFUA_5G02870)"/>
    <property type="match status" value="1"/>
</dbReference>
<organism evidence="3 4">
    <name type="scientific">Paenibacillus shirakamiensis</name>
    <dbReference type="NCBI Taxonomy" id="1265935"/>
    <lineage>
        <taxon>Bacteria</taxon>
        <taxon>Bacillati</taxon>
        <taxon>Bacillota</taxon>
        <taxon>Bacilli</taxon>
        <taxon>Bacillales</taxon>
        <taxon>Paenibacillaceae</taxon>
        <taxon>Paenibacillus</taxon>
    </lineage>
</organism>